<evidence type="ECO:0000313" key="1">
    <source>
        <dbReference type="EMBL" id="RQM31080.1"/>
    </source>
</evidence>
<keyword evidence="2" id="KW-1185">Reference proteome</keyword>
<dbReference type="Proteomes" id="UP000284702">
    <property type="component" value="Unassembled WGS sequence"/>
</dbReference>
<accession>A0A3R7Y5Y8</accession>
<organism evidence="1 2">
    <name type="scientific">Aphanomyces astaci</name>
    <name type="common">Crayfish plague agent</name>
    <dbReference type="NCBI Taxonomy" id="112090"/>
    <lineage>
        <taxon>Eukaryota</taxon>
        <taxon>Sar</taxon>
        <taxon>Stramenopiles</taxon>
        <taxon>Oomycota</taxon>
        <taxon>Saprolegniomycetes</taxon>
        <taxon>Saprolegniales</taxon>
        <taxon>Verrucalvaceae</taxon>
        <taxon>Aphanomyces</taxon>
    </lineage>
</organism>
<dbReference type="EMBL" id="MZMZ02000265">
    <property type="protein sequence ID" value="RQM31080.1"/>
    <property type="molecule type" value="Genomic_DNA"/>
</dbReference>
<dbReference type="Gene3D" id="3.30.420.10">
    <property type="entry name" value="Ribonuclease H-like superfamily/Ribonuclease H"/>
    <property type="match status" value="1"/>
</dbReference>
<gene>
    <name evidence="1" type="ORF">B5M09_013551</name>
</gene>
<dbReference type="InterPro" id="IPR036397">
    <property type="entry name" value="RNaseH_sf"/>
</dbReference>
<dbReference type="GO" id="GO:0003676">
    <property type="term" value="F:nucleic acid binding"/>
    <property type="evidence" value="ECO:0007669"/>
    <property type="project" value="InterPro"/>
</dbReference>
<dbReference type="PANTHER" id="PTHR33939:SF1">
    <property type="entry name" value="DUF4371 DOMAIN-CONTAINING PROTEIN"/>
    <property type="match status" value="1"/>
</dbReference>
<evidence type="ECO:0000313" key="2">
    <source>
        <dbReference type="Proteomes" id="UP000284702"/>
    </source>
</evidence>
<comment type="caution">
    <text evidence="1">The sequence shown here is derived from an EMBL/GenBank/DDBJ whole genome shotgun (WGS) entry which is preliminary data.</text>
</comment>
<reference evidence="1" key="1">
    <citation type="submission" date="2018-07" db="EMBL/GenBank/DDBJ databases">
        <title>Annotation of Aphanomyces astaci genome assembly.</title>
        <authorList>
            <person name="Studholme D.J."/>
        </authorList>
    </citation>
    <scope>NUCLEOTIDE SEQUENCE [LARGE SCALE GENOMIC DNA]</scope>
    <source>
        <strain evidence="1">Pc</strain>
    </source>
</reference>
<proteinExistence type="predicted"/>
<dbReference type="AlphaFoldDB" id="A0A3R7Y5Y8"/>
<evidence type="ECO:0008006" key="3">
    <source>
        <dbReference type="Google" id="ProtNLM"/>
    </source>
</evidence>
<protein>
    <recommendedName>
        <fullName evidence="3">Tc1-like transposase DDE domain-containing protein</fullName>
    </recommendedName>
</protein>
<sequence>MYVQLMQPYISSASPLPIVYMDESYIHHHYKAHQDSLYDTSDVLDKISNEKHKGQRYCFITGILDSLTMTSCVVGLDIFTGGKSRVKEPKDYHGMFNDDYFVGWFSKLLDELDSLGVVNALIVMDNAKYHKGHPKDTPTSRLCKK</sequence>
<dbReference type="VEuPathDB" id="FungiDB:H257_06687"/>
<name>A0A3R7Y5Y8_APHAT</name>
<dbReference type="PANTHER" id="PTHR33939">
    <property type="entry name" value="PROTEIN CBG22215"/>
    <property type="match status" value="1"/>
</dbReference>